<dbReference type="AlphaFoldDB" id="A0A1L9Q546"/>
<dbReference type="SUPFAM" id="SSF54427">
    <property type="entry name" value="NTF2-like"/>
    <property type="match status" value="1"/>
</dbReference>
<dbReference type="Pfam" id="PF13577">
    <property type="entry name" value="SnoaL_4"/>
    <property type="match status" value="1"/>
</dbReference>
<dbReference type="EMBL" id="KV878141">
    <property type="protein sequence ID" value="OJJ08893.1"/>
    <property type="molecule type" value="Genomic_DNA"/>
</dbReference>
<reference evidence="3" key="1">
    <citation type="journal article" date="2017" name="Genome Biol.">
        <title>Comparative genomics reveals high biological diversity and specific adaptations in the industrially and medically important fungal genus Aspergillus.</title>
        <authorList>
            <person name="de Vries R.P."/>
            <person name="Riley R."/>
            <person name="Wiebenga A."/>
            <person name="Aguilar-Osorio G."/>
            <person name="Amillis S."/>
            <person name="Uchima C.A."/>
            <person name="Anderluh G."/>
            <person name="Asadollahi M."/>
            <person name="Askin M."/>
            <person name="Barry K."/>
            <person name="Battaglia E."/>
            <person name="Bayram O."/>
            <person name="Benocci T."/>
            <person name="Braus-Stromeyer S.A."/>
            <person name="Caldana C."/>
            <person name="Canovas D."/>
            <person name="Cerqueira G.C."/>
            <person name="Chen F."/>
            <person name="Chen W."/>
            <person name="Choi C."/>
            <person name="Clum A."/>
            <person name="Dos Santos R.A."/>
            <person name="Damasio A.R."/>
            <person name="Diallinas G."/>
            <person name="Emri T."/>
            <person name="Fekete E."/>
            <person name="Flipphi M."/>
            <person name="Freyberg S."/>
            <person name="Gallo A."/>
            <person name="Gournas C."/>
            <person name="Habgood R."/>
            <person name="Hainaut M."/>
            <person name="Harispe M.L."/>
            <person name="Henrissat B."/>
            <person name="Hilden K.S."/>
            <person name="Hope R."/>
            <person name="Hossain A."/>
            <person name="Karabika E."/>
            <person name="Karaffa L."/>
            <person name="Karanyi Z."/>
            <person name="Krasevec N."/>
            <person name="Kuo A."/>
            <person name="Kusch H."/>
            <person name="LaButti K."/>
            <person name="Lagendijk E.L."/>
            <person name="Lapidus A."/>
            <person name="Levasseur A."/>
            <person name="Lindquist E."/>
            <person name="Lipzen A."/>
            <person name="Logrieco A.F."/>
            <person name="MacCabe A."/>
            <person name="Maekelae M.R."/>
            <person name="Malavazi I."/>
            <person name="Melin P."/>
            <person name="Meyer V."/>
            <person name="Mielnichuk N."/>
            <person name="Miskei M."/>
            <person name="Molnar A.P."/>
            <person name="Mule G."/>
            <person name="Ngan C.Y."/>
            <person name="Orejas M."/>
            <person name="Orosz E."/>
            <person name="Ouedraogo J.P."/>
            <person name="Overkamp K.M."/>
            <person name="Park H.-S."/>
            <person name="Perrone G."/>
            <person name="Piumi F."/>
            <person name="Punt P.J."/>
            <person name="Ram A.F."/>
            <person name="Ramon A."/>
            <person name="Rauscher S."/>
            <person name="Record E."/>
            <person name="Riano-Pachon D.M."/>
            <person name="Robert V."/>
            <person name="Roehrig J."/>
            <person name="Ruller R."/>
            <person name="Salamov A."/>
            <person name="Salih N.S."/>
            <person name="Samson R.A."/>
            <person name="Sandor E."/>
            <person name="Sanguinetti M."/>
            <person name="Schuetze T."/>
            <person name="Sepcic K."/>
            <person name="Shelest E."/>
            <person name="Sherlock G."/>
            <person name="Sophianopoulou V."/>
            <person name="Squina F.M."/>
            <person name="Sun H."/>
            <person name="Susca A."/>
            <person name="Todd R.B."/>
            <person name="Tsang A."/>
            <person name="Unkles S.E."/>
            <person name="van de Wiele N."/>
            <person name="van Rossen-Uffink D."/>
            <person name="Oliveira J.V."/>
            <person name="Vesth T.C."/>
            <person name="Visser J."/>
            <person name="Yu J.-H."/>
            <person name="Zhou M."/>
            <person name="Andersen M.R."/>
            <person name="Archer D.B."/>
            <person name="Baker S.E."/>
            <person name="Benoit I."/>
            <person name="Brakhage A.A."/>
            <person name="Braus G.H."/>
            <person name="Fischer R."/>
            <person name="Frisvad J.C."/>
            <person name="Goldman G.H."/>
            <person name="Houbraken J."/>
            <person name="Oakley B."/>
            <person name="Pocsi I."/>
            <person name="Scazzocchio C."/>
            <person name="Seiboth B."/>
            <person name="vanKuyk P.A."/>
            <person name="Wortman J."/>
            <person name="Dyer P.S."/>
            <person name="Grigoriev I.V."/>
        </authorList>
    </citation>
    <scope>NUCLEOTIDE SEQUENCE [LARGE SCALE GENOMIC DNA]</scope>
    <source>
        <strain evidence="3">CBS 583.65</strain>
    </source>
</reference>
<keyword evidence="3" id="KW-1185">Reference proteome</keyword>
<organism evidence="2 3">
    <name type="scientific">Aspergillus versicolor CBS 583.65</name>
    <dbReference type="NCBI Taxonomy" id="1036611"/>
    <lineage>
        <taxon>Eukaryota</taxon>
        <taxon>Fungi</taxon>
        <taxon>Dikarya</taxon>
        <taxon>Ascomycota</taxon>
        <taxon>Pezizomycotina</taxon>
        <taxon>Eurotiomycetes</taxon>
        <taxon>Eurotiomycetidae</taxon>
        <taxon>Eurotiales</taxon>
        <taxon>Aspergillaceae</taxon>
        <taxon>Aspergillus</taxon>
        <taxon>Aspergillus subgen. Nidulantes</taxon>
    </lineage>
</organism>
<evidence type="ECO:0000259" key="1">
    <source>
        <dbReference type="Pfam" id="PF13577"/>
    </source>
</evidence>
<sequence length="154" mass="17456">MPTPIVPYEIAEVIRLKKSQYCRFADTHEWAAFDNIFLPSLKATFNAPDGAVLVENGVTFSFDSREAFVGFFSKAFETQQTIHVVGPGELELVSEDEVRAVWPATYHCASLGAGGGWRGTGGGYYREVWKKVDGDWFMGSLKFERWFWRVQQES</sequence>
<dbReference type="InterPro" id="IPR032710">
    <property type="entry name" value="NTF2-like_dom_sf"/>
</dbReference>
<gene>
    <name evidence="2" type="ORF">ASPVEDRAFT_48024</name>
</gene>
<dbReference type="RefSeq" id="XP_040674655.1">
    <property type="nucleotide sequence ID" value="XM_040813927.1"/>
</dbReference>
<accession>A0A1L9Q546</accession>
<evidence type="ECO:0000313" key="2">
    <source>
        <dbReference type="EMBL" id="OJJ08893.1"/>
    </source>
</evidence>
<dbReference type="Gene3D" id="3.10.450.50">
    <property type="match status" value="1"/>
</dbReference>
<dbReference type="InterPro" id="IPR037401">
    <property type="entry name" value="SnoaL-like"/>
</dbReference>
<protein>
    <recommendedName>
        <fullName evidence="1">SnoaL-like domain-containing protein</fullName>
    </recommendedName>
</protein>
<dbReference type="STRING" id="1036611.A0A1L9Q546"/>
<name>A0A1L9Q546_ASPVE</name>
<dbReference type="Proteomes" id="UP000184073">
    <property type="component" value="Unassembled WGS sequence"/>
</dbReference>
<evidence type="ECO:0000313" key="3">
    <source>
        <dbReference type="Proteomes" id="UP000184073"/>
    </source>
</evidence>
<dbReference type="VEuPathDB" id="FungiDB:ASPVEDRAFT_48024"/>
<dbReference type="GeneID" id="63729438"/>
<dbReference type="OrthoDB" id="4456362at2759"/>
<feature type="domain" description="SnoaL-like" evidence="1">
    <location>
        <begin position="14"/>
        <end position="140"/>
    </location>
</feature>
<proteinExistence type="predicted"/>